<keyword evidence="8" id="KW-0010">Activator</keyword>
<evidence type="ECO:0000256" key="9">
    <source>
        <dbReference type="ARBA" id="ARBA00023242"/>
    </source>
</evidence>
<evidence type="ECO:0000256" key="8">
    <source>
        <dbReference type="ARBA" id="ARBA00023159"/>
    </source>
</evidence>
<reference evidence="12 13" key="1">
    <citation type="journal article" date="2023" name="Hortic Res">
        <title>Pangenome of water caltrop reveals structural variations and asymmetric subgenome divergence after allopolyploidization.</title>
        <authorList>
            <person name="Zhang X."/>
            <person name="Chen Y."/>
            <person name="Wang L."/>
            <person name="Yuan Y."/>
            <person name="Fang M."/>
            <person name="Shi L."/>
            <person name="Lu R."/>
            <person name="Comes H.P."/>
            <person name="Ma Y."/>
            <person name="Chen Y."/>
            <person name="Huang G."/>
            <person name="Zhou Y."/>
            <person name="Zheng Z."/>
            <person name="Qiu Y."/>
        </authorList>
    </citation>
    <scope>NUCLEOTIDE SEQUENCE [LARGE SCALE GENOMIC DNA]</scope>
    <source>
        <strain evidence="12">F231</strain>
    </source>
</reference>
<feature type="region of interest" description="Disordered" evidence="11">
    <location>
        <begin position="256"/>
        <end position="304"/>
    </location>
</feature>
<dbReference type="Proteomes" id="UP001346149">
    <property type="component" value="Unassembled WGS sequence"/>
</dbReference>
<evidence type="ECO:0000256" key="4">
    <source>
        <dbReference type="ARBA" id="ARBA00022723"/>
    </source>
</evidence>
<feature type="region of interest" description="Disordered" evidence="11">
    <location>
        <begin position="170"/>
        <end position="211"/>
    </location>
</feature>
<keyword evidence="3" id="KW-0217">Developmental protein</keyword>
<comment type="caution">
    <text evidence="12">The sequence shown here is derived from an EMBL/GenBank/DDBJ whole genome shotgun (WGS) entry which is preliminary data.</text>
</comment>
<dbReference type="GO" id="GO:0009851">
    <property type="term" value="P:auxin biosynthetic process"/>
    <property type="evidence" value="ECO:0007669"/>
    <property type="project" value="UniProtKB-KW"/>
</dbReference>
<dbReference type="GO" id="GO:0045893">
    <property type="term" value="P:positive regulation of DNA-templated transcription"/>
    <property type="evidence" value="ECO:0007669"/>
    <property type="project" value="TreeGrafter"/>
</dbReference>
<organism evidence="12 13">
    <name type="scientific">Trapa natans</name>
    <name type="common">Water chestnut</name>
    <dbReference type="NCBI Taxonomy" id="22666"/>
    <lineage>
        <taxon>Eukaryota</taxon>
        <taxon>Viridiplantae</taxon>
        <taxon>Streptophyta</taxon>
        <taxon>Embryophyta</taxon>
        <taxon>Tracheophyta</taxon>
        <taxon>Spermatophyta</taxon>
        <taxon>Magnoliopsida</taxon>
        <taxon>eudicotyledons</taxon>
        <taxon>Gunneridae</taxon>
        <taxon>Pentapetalae</taxon>
        <taxon>rosids</taxon>
        <taxon>malvids</taxon>
        <taxon>Myrtales</taxon>
        <taxon>Lythraceae</taxon>
        <taxon>Trapa</taxon>
    </lineage>
</organism>
<dbReference type="InterPro" id="IPR006510">
    <property type="entry name" value="Znf_LRP1"/>
</dbReference>
<evidence type="ECO:0000313" key="13">
    <source>
        <dbReference type="Proteomes" id="UP001346149"/>
    </source>
</evidence>
<name>A0AAN7QMM6_TRANT</name>
<evidence type="ECO:0000313" key="12">
    <source>
        <dbReference type="EMBL" id="KAK4772474.1"/>
    </source>
</evidence>
<accession>A0AAN7QMM6</accession>
<dbReference type="NCBIfam" id="TIGR01624">
    <property type="entry name" value="LRP1_Cterm"/>
    <property type="match status" value="1"/>
</dbReference>
<dbReference type="PANTHER" id="PTHR31604">
    <property type="entry name" value="PROTEIN LATERAL ROOT PRIMORDIUM 1"/>
    <property type="match status" value="1"/>
</dbReference>
<keyword evidence="9" id="KW-0539">Nucleus</keyword>
<keyword evidence="10" id="KW-0927">Auxin signaling pathway</keyword>
<evidence type="ECO:0000256" key="11">
    <source>
        <dbReference type="SAM" id="MobiDB-lite"/>
    </source>
</evidence>
<comment type="similarity">
    <text evidence="2">Belongs to the SHI protein family.</text>
</comment>
<dbReference type="Pfam" id="PF05142">
    <property type="entry name" value="DUF702"/>
    <property type="match status" value="1"/>
</dbReference>
<proteinExistence type="inferred from homology"/>
<keyword evidence="13" id="KW-1185">Reference proteome</keyword>
<evidence type="ECO:0000256" key="7">
    <source>
        <dbReference type="ARBA" id="ARBA00023125"/>
    </source>
</evidence>
<dbReference type="PANTHER" id="PTHR31604:SF4">
    <property type="entry name" value="PROTEIN SHORT INTERNODES"/>
    <property type="match status" value="1"/>
</dbReference>
<dbReference type="GO" id="GO:0003700">
    <property type="term" value="F:DNA-binding transcription factor activity"/>
    <property type="evidence" value="ECO:0007669"/>
    <property type="project" value="InterPro"/>
</dbReference>
<evidence type="ECO:0000256" key="3">
    <source>
        <dbReference type="ARBA" id="ARBA00022473"/>
    </source>
</evidence>
<dbReference type="GO" id="GO:0009734">
    <property type="term" value="P:auxin-activated signaling pathway"/>
    <property type="evidence" value="ECO:0007669"/>
    <property type="project" value="UniProtKB-KW"/>
</dbReference>
<dbReference type="EMBL" id="JAXQNO010000020">
    <property type="protein sequence ID" value="KAK4772474.1"/>
    <property type="molecule type" value="Genomic_DNA"/>
</dbReference>
<evidence type="ECO:0000256" key="5">
    <source>
        <dbReference type="ARBA" id="ARBA00022833"/>
    </source>
</evidence>
<dbReference type="InterPro" id="IPR006511">
    <property type="entry name" value="SHI_C"/>
</dbReference>
<keyword evidence="5" id="KW-0862">Zinc</keyword>
<dbReference type="GO" id="GO:0005634">
    <property type="term" value="C:nucleus"/>
    <property type="evidence" value="ECO:0007669"/>
    <property type="project" value="UniProtKB-SubCell"/>
</dbReference>
<protein>
    <submittedName>
        <fullName evidence="12">Uncharacterized protein</fullName>
    </submittedName>
</protein>
<dbReference type="AlphaFoldDB" id="A0AAN7QMM6"/>
<dbReference type="GO" id="GO:0003677">
    <property type="term" value="F:DNA binding"/>
    <property type="evidence" value="ECO:0007669"/>
    <property type="project" value="UniProtKB-KW"/>
</dbReference>
<dbReference type="GO" id="GO:0046872">
    <property type="term" value="F:metal ion binding"/>
    <property type="evidence" value="ECO:0007669"/>
    <property type="project" value="UniProtKB-KW"/>
</dbReference>
<dbReference type="NCBIfam" id="TIGR01623">
    <property type="entry name" value="put_zinc_LRP1"/>
    <property type="match status" value="1"/>
</dbReference>
<keyword evidence="6" id="KW-0073">Auxin biosynthesis</keyword>
<evidence type="ECO:0000256" key="2">
    <source>
        <dbReference type="ARBA" id="ARBA00006911"/>
    </source>
</evidence>
<gene>
    <name evidence="12" type="ORF">SAY86_014249</name>
</gene>
<evidence type="ECO:0000256" key="1">
    <source>
        <dbReference type="ARBA" id="ARBA00004123"/>
    </source>
</evidence>
<comment type="subcellular location">
    <subcellularLocation>
        <location evidence="1">Nucleus</location>
    </subcellularLocation>
</comment>
<keyword evidence="7" id="KW-0238">DNA-binding</keyword>
<evidence type="ECO:0000256" key="6">
    <source>
        <dbReference type="ARBA" id="ARBA00023070"/>
    </source>
</evidence>
<keyword evidence="4" id="KW-0479">Metal-binding</keyword>
<evidence type="ECO:0000256" key="10">
    <source>
        <dbReference type="ARBA" id="ARBA00023294"/>
    </source>
</evidence>
<dbReference type="InterPro" id="IPR007818">
    <property type="entry name" value="SHI"/>
</dbReference>
<sequence length="316" mass="34724">MSSFFSTGGRRGRGSHDISDYDNNTAGDREGDQHYGQVPPREISFRYNPNDDHYDHGSSDYRLFHYHNQQQQIDPYNYSSSRRMVAGSMENGDDDDGSRMMTTTTIPRGSIASGGICCQDCGNQAKKGCAHMRCRTCCKSRGFDCPTHVKSTWVPATKRRELLQQQVIQQQQQLGLSSSRLHRKRQGEDMTNISPSSHHDPSGLEAGNHLPAELNSPATFRCVRVTSSDEGEDQDEYAYQTAVKIGGHVFKGILYDQGPDRVTGDPAPGDSSSGGGSGGASAPSFDPYTAPMYPPPFSSSYNNSMAGTQFFPYSRS</sequence>
<feature type="region of interest" description="Disordered" evidence="11">
    <location>
        <begin position="1"/>
        <end position="37"/>
    </location>
</feature>